<keyword evidence="22" id="KW-0539">Nucleus</keyword>
<dbReference type="SUPFAM" id="SSF64438">
    <property type="entry name" value="CNF1/YfiH-like putative cysteine hydrolases"/>
    <property type="match status" value="1"/>
</dbReference>
<comment type="catalytic activity">
    <reaction evidence="25">
        <text>S-methyl-5'-thioadenosine + phosphate = 5-(methylsulfanyl)-alpha-D-ribose 1-phosphate + adenine</text>
        <dbReference type="Rhea" id="RHEA:11852"/>
        <dbReference type="ChEBI" id="CHEBI:16708"/>
        <dbReference type="ChEBI" id="CHEBI:17509"/>
        <dbReference type="ChEBI" id="CHEBI:43474"/>
        <dbReference type="ChEBI" id="CHEBI:58533"/>
        <dbReference type="EC" id="2.4.2.28"/>
    </reaction>
    <physiologicalReaction direction="left-to-right" evidence="25">
        <dbReference type="Rhea" id="RHEA:11853"/>
    </physiologicalReaction>
</comment>
<evidence type="ECO:0000256" key="32">
    <source>
        <dbReference type="ARBA" id="ARBA00081352"/>
    </source>
</evidence>
<dbReference type="EC" id="3.5.4.4" evidence="9"/>
<evidence type="ECO:0000256" key="2">
    <source>
        <dbReference type="ARBA" id="ARBA00004123"/>
    </source>
</evidence>
<keyword evidence="15" id="KW-0378">Hydrolase</keyword>
<evidence type="ECO:0000313" key="34">
    <source>
        <dbReference type="EMBL" id="KAE8299060.1"/>
    </source>
</evidence>
<dbReference type="GO" id="GO:0017061">
    <property type="term" value="F:S-methyl-5-thioadenosine phosphorylase activity"/>
    <property type="evidence" value="ECO:0007669"/>
    <property type="project" value="UniProtKB-EC"/>
</dbReference>
<reference evidence="34 35" key="1">
    <citation type="submission" date="2019-07" db="EMBL/GenBank/DDBJ databases">
        <title>Chromosome genome assembly for large yellow croaker.</title>
        <authorList>
            <person name="Xiao S."/>
        </authorList>
    </citation>
    <scope>NUCLEOTIDE SEQUENCE [LARGE SCALE GENOMIC DNA]</scope>
    <source>
        <strain evidence="34">JMULYC20181020</strain>
        <tissue evidence="34">Muscle</tissue>
    </source>
</reference>
<keyword evidence="35" id="KW-1185">Reference proteome</keyword>
<evidence type="ECO:0000256" key="33">
    <source>
        <dbReference type="ARBA" id="ARBA00081957"/>
    </source>
</evidence>
<evidence type="ECO:0000256" key="30">
    <source>
        <dbReference type="ARBA" id="ARBA00079351"/>
    </source>
</evidence>
<protein>
    <recommendedName>
        <fullName evidence="28">Purine nucleoside phosphorylase LACC1</fullName>
        <ecNumber evidence="7">2.4.2.1</ecNumber>
        <ecNumber evidence="8">2.4.2.28</ecNumber>
        <ecNumber evidence="9">3.5.4.4</ecNumber>
    </recommendedName>
    <alternativeName>
        <fullName evidence="31">Adenosine deaminase LACC1</fullName>
    </alternativeName>
    <alternativeName>
        <fullName evidence="30">Fatty acid metabolism-immunity nexus</fullName>
    </alternativeName>
    <alternativeName>
        <fullName evidence="29">Guanosine phosphorylase LACC1</fullName>
    </alternativeName>
    <alternativeName>
        <fullName evidence="32">Laccase domain-containing protein 1</fullName>
    </alternativeName>
    <alternativeName>
        <fullName evidence="33">S-methyl-5'-thioadenosine phosphorylase LACC1</fullName>
    </alternativeName>
</protein>
<evidence type="ECO:0000256" key="23">
    <source>
        <dbReference type="ARBA" id="ARBA00047989"/>
    </source>
</evidence>
<comment type="catalytic activity">
    <reaction evidence="26">
        <text>guanosine + phosphate = alpha-D-ribose 1-phosphate + guanine</text>
        <dbReference type="Rhea" id="RHEA:13233"/>
        <dbReference type="ChEBI" id="CHEBI:16235"/>
        <dbReference type="ChEBI" id="CHEBI:16750"/>
        <dbReference type="ChEBI" id="CHEBI:43474"/>
        <dbReference type="ChEBI" id="CHEBI:57720"/>
        <dbReference type="EC" id="2.4.2.1"/>
    </reaction>
    <physiologicalReaction direction="left-to-right" evidence="26">
        <dbReference type="Rhea" id="RHEA:13234"/>
    </physiologicalReaction>
</comment>
<keyword evidence="17" id="KW-0862">Zinc</keyword>
<evidence type="ECO:0000256" key="6">
    <source>
        <dbReference type="ARBA" id="ARBA00007353"/>
    </source>
</evidence>
<evidence type="ECO:0000256" key="8">
    <source>
        <dbReference type="ARBA" id="ARBA00011976"/>
    </source>
</evidence>
<keyword evidence="13" id="KW-0808">Transferase</keyword>
<evidence type="ECO:0000256" key="22">
    <source>
        <dbReference type="ARBA" id="ARBA00023242"/>
    </source>
</evidence>
<evidence type="ECO:0000256" key="1">
    <source>
        <dbReference type="ARBA" id="ARBA00000553"/>
    </source>
</evidence>
<name>A0A6G0J5S6_LARCR</name>
<accession>A0A6G0J5S6</accession>
<dbReference type="PANTHER" id="PTHR30616">
    <property type="entry name" value="UNCHARACTERIZED PROTEIN YFIH"/>
    <property type="match status" value="1"/>
</dbReference>
<evidence type="ECO:0000256" key="20">
    <source>
        <dbReference type="ARBA" id="ARBA00023140"/>
    </source>
</evidence>
<dbReference type="GO" id="GO:0005634">
    <property type="term" value="C:nucleus"/>
    <property type="evidence" value="ECO:0007669"/>
    <property type="project" value="UniProtKB-SubCell"/>
</dbReference>
<evidence type="ECO:0000256" key="31">
    <source>
        <dbReference type="ARBA" id="ARBA00079781"/>
    </source>
</evidence>
<evidence type="ECO:0000256" key="12">
    <source>
        <dbReference type="ARBA" id="ARBA00022588"/>
    </source>
</evidence>
<dbReference type="EC" id="2.4.2.28" evidence="8"/>
<evidence type="ECO:0000313" key="35">
    <source>
        <dbReference type="Proteomes" id="UP000424527"/>
    </source>
</evidence>
<dbReference type="GO" id="GO:0006954">
    <property type="term" value="P:inflammatory response"/>
    <property type="evidence" value="ECO:0007669"/>
    <property type="project" value="UniProtKB-KW"/>
</dbReference>
<dbReference type="GO" id="GO:0005507">
    <property type="term" value="F:copper ion binding"/>
    <property type="evidence" value="ECO:0007669"/>
    <property type="project" value="TreeGrafter"/>
</dbReference>
<keyword evidence="21" id="KW-0395">Inflammatory response</keyword>
<evidence type="ECO:0000256" key="21">
    <source>
        <dbReference type="ARBA" id="ARBA00023198"/>
    </source>
</evidence>
<keyword evidence="16" id="KW-0256">Endoplasmic reticulum</keyword>
<dbReference type="InterPro" id="IPR003730">
    <property type="entry name" value="Cu_polyphenol_OxRdtase"/>
</dbReference>
<evidence type="ECO:0000256" key="9">
    <source>
        <dbReference type="ARBA" id="ARBA00012784"/>
    </source>
</evidence>
<comment type="caution">
    <text evidence="34">The sequence shown here is derived from an EMBL/GenBank/DDBJ whole genome shotgun (WGS) entry which is preliminary data.</text>
</comment>
<evidence type="ECO:0000256" key="15">
    <source>
        <dbReference type="ARBA" id="ARBA00022801"/>
    </source>
</evidence>
<evidence type="ECO:0000256" key="16">
    <source>
        <dbReference type="ARBA" id="ARBA00022824"/>
    </source>
</evidence>
<comment type="subunit">
    <text evidence="27">Interacts with FASN. Interacts with SDHA. Interacts with ATF6, EIF2AK3 and ERN1.</text>
</comment>
<evidence type="ECO:0000256" key="14">
    <source>
        <dbReference type="ARBA" id="ARBA00022723"/>
    </source>
</evidence>
<evidence type="ECO:0000256" key="24">
    <source>
        <dbReference type="ARBA" id="ARBA00048968"/>
    </source>
</evidence>
<evidence type="ECO:0000256" key="10">
    <source>
        <dbReference type="ARBA" id="ARBA00022490"/>
    </source>
</evidence>
<comment type="catalytic activity">
    <reaction evidence="23">
        <text>adenosine + H2O + H(+) = inosine + NH4(+)</text>
        <dbReference type="Rhea" id="RHEA:24408"/>
        <dbReference type="ChEBI" id="CHEBI:15377"/>
        <dbReference type="ChEBI" id="CHEBI:15378"/>
        <dbReference type="ChEBI" id="CHEBI:16335"/>
        <dbReference type="ChEBI" id="CHEBI:17596"/>
        <dbReference type="ChEBI" id="CHEBI:28938"/>
        <dbReference type="EC" id="3.5.4.4"/>
    </reaction>
    <physiologicalReaction direction="left-to-right" evidence="23">
        <dbReference type="Rhea" id="RHEA:24409"/>
    </physiologicalReaction>
</comment>
<comment type="similarity">
    <text evidence="6">Belongs to the purine nucleoside phosphorylase YfiH/LACC1 family.</text>
</comment>
<keyword evidence="10" id="KW-0963">Cytoplasm</keyword>
<sequence>MKMMKRLSAHTRPRNVLTRPRNVLTRPWNVLTRPWNVLTRPRNVLTRPWNVLTRPCSPGPRAVLGRVQEAALLRVSSPCQGFPVWAERAAGGRRRKSLCGFFSTHVPLSHPGRGSDVAPCLCRLSAMSEAVLLDLIHGCSPACTGASLLDSASATHVFLLCGSSPRDKRSLSCGTLSACKNVRVLDSGSTAECLYRFKQTVDELDLSSVRVLTTPQGRDVLRVYQEQLFTAVYTFDYEVNDVTCPSCRGSAHTDSPGHRVHEEEEEEEQVWAFLRQLPALKGDVTVLKSTLIPDCFGHGFSTRTGGVSYIPTLSSLNLFSSSRRRDPGAVVRENRRRLALHAGFHPESLRLVKVNHASDVWVLGKDEPESYDAMVTDRTGVVLAAPGADCMPILFADPVSKVIGAAHAGWKGTLMGVAMATVEAMVTEFGCQVSDIVVAVGPSVGACCFTLERDQALDFQRIHPDCVPDPESAQPHVNIRLANRILLQDGGILPENIHDDAVTEHPRVTPCTSCHPEAFFSHCRDGPNFGTQVGFLWIRDTAHRTRPPTGEAV</sequence>
<organism evidence="34 35">
    <name type="scientific">Larimichthys crocea</name>
    <name type="common">Large yellow croaker</name>
    <name type="synonym">Pseudosciaena crocea</name>
    <dbReference type="NCBI Taxonomy" id="215358"/>
    <lineage>
        <taxon>Eukaryota</taxon>
        <taxon>Metazoa</taxon>
        <taxon>Chordata</taxon>
        <taxon>Craniata</taxon>
        <taxon>Vertebrata</taxon>
        <taxon>Euteleostomi</taxon>
        <taxon>Actinopterygii</taxon>
        <taxon>Neopterygii</taxon>
        <taxon>Teleostei</taxon>
        <taxon>Neoteleostei</taxon>
        <taxon>Acanthomorphata</taxon>
        <taxon>Eupercaria</taxon>
        <taxon>Sciaenidae</taxon>
        <taxon>Larimichthys</taxon>
    </lineage>
</organism>
<evidence type="ECO:0000256" key="28">
    <source>
        <dbReference type="ARBA" id="ARBA00071637"/>
    </source>
</evidence>
<comment type="catalytic activity">
    <reaction evidence="1">
        <text>inosine + phosphate = alpha-D-ribose 1-phosphate + hypoxanthine</text>
        <dbReference type="Rhea" id="RHEA:27646"/>
        <dbReference type="ChEBI" id="CHEBI:17368"/>
        <dbReference type="ChEBI" id="CHEBI:17596"/>
        <dbReference type="ChEBI" id="CHEBI:43474"/>
        <dbReference type="ChEBI" id="CHEBI:57720"/>
        <dbReference type="EC" id="2.4.2.1"/>
    </reaction>
    <physiologicalReaction direction="left-to-right" evidence="1">
        <dbReference type="Rhea" id="RHEA:27647"/>
    </physiologicalReaction>
</comment>
<dbReference type="Pfam" id="PF02578">
    <property type="entry name" value="Cu-oxidase_4"/>
    <property type="match status" value="1"/>
</dbReference>
<evidence type="ECO:0000256" key="18">
    <source>
        <dbReference type="ARBA" id="ARBA00022859"/>
    </source>
</evidence>
<evidence type="ECO:0000256" key="17">
    <source>
        <dbReference type="ARBA" id="ARBA00022833"/>
    </source>
</evidence>
<evidence type="ECO:0000256" key="27">
    <source>
        <dbReference type="ARBA" id="ARBA00063955"/>
    </source>
</evidence>
<keyword evidence="11" id="KW-0597">Phosphoprotein</keyword>
<evidence type="ECO:0000256" key="13">
    <source>
        <dbReference type="ARBA" id="ARBA00022679"/>
    </source>
</evidence>
<comment type="subcellular location">
    <subcellularLocation>
        <location evidence="5">Cytoplasm</location>
    </subcellularLocation>
    <subcellularLocation>
        <location evidence="3">Endoplasmic reticulum</location>
    </subcellularLocation>
    <subcellularLocation>
        <location evidence="2">Nucleus</location>
    </subcellularLocation>
    <subcellularLocation>
        <location evidence="4">Peroxisome</location>
    </subcellularLocation>
</comment>
<dbReference type="PANTHER" id="PTHR30616:SF2">
    <property type="entry name" value="PURINE NUCLEOSIDE PHOSPHORYLASE LACC1"/>
    <property type="match status" value="1"/>
</dbReference>
<comment type="catalytic activity">
    <reaction evidence="24">
        <text>adenosine + phosphate = alpha-D-ribose 1-phosphate + adenine</text>
        <dbReference type="Rhea" id="RHEA:27642"/>
        <dbReference type="ChEBI" id="CHEBI:16335"/>
        <dbReference type="ChEBI" id="CHEBI:16708"/>
        <dbReference type="ChEBI" id="CHEBI:43474"/>
        <dbReference type="ChEBI" id="CHEBI:57720"/>
        <dbReference type="EC" id="2.4.2.1"/>
    </reaction>
    <physiologicalReaction direction="left-to-right" evidence="24">
        <dbReference type="Rhea" id="RHEA:27643"/>
    </physiologicalReaction>
</comment>
<dbReference type="Gene3D" id="3.60.140.10">
    <property type="entry name" value="CNF1/YfiH-like putative cysteine hydrolases"/>
    <property type="match status" value="1"/>
</dbReference>
<dbReference type="GO" id="GO:0045087">
    <property type="term" value="P:innate immune response"/>
    <property type="evidence" value="ECO:0007669"/>
    <property type="project" value="UniProtKB-KW"/>
</dbReference>
<evidence type="ECO:0000256" key="26">
    <source>
        <dbReference type="ARBA" id="ARBA00051406"/>
    </source>
</evidence>
<dbReference type="CDD" id="cd16833">
    <property type="entry name" value="YfiH"/>
    <property type="match status" value="1"/>
</dbReference>
<keyword evidence="19" id="KW-0007">Acetylation</keyword>
<dbReference type="FunFam" id="3.60.140.10:FF:000002">
    <property type="entry name" value="Laccase (multicopper oxidoreductase) domain-containing 1"/>
    <property type="match status" value="1"/>
</dbReference>
<evidence type="ECO:0000256" key="7">
    <source>
        <dbReference type="ARBA" id="ARBA00011886"/>
    </source>
</evidence>
<evidence type="ECO:0000256" key="4">
    <source>
        <dbReference type="ARBA" id="ARBA00004275"/>
    </source>
</evidence>
<evidence type="ECO:0000256" key="29">
    <source>
        <dbReference type="ARBA" id="ARBA00075738"/>
    </source>
</evidence>
<keyword evidence="18" id="KW-0391">Immunity</keyword>
<dbReference type="EMBL" id="REGW02000002">
    <property type="protein sequence ID" value="KAE8299060.1"/>
    <property type="molecule type" value="Genomic_DNA"/>
</dbReference>
<evidence type="ECO:0000256" key="25">
    <source>
        <dbReference type="ARBA" id="ARBA00049893"/>
    </source>
</evidence>
<dbReference type="InterPro" id="IPR011324">
    <property type="entry name" value="Cytotoxic_necrot_fac-like_cat"/>
</dbReference>
<dbReference type="GO" id="GO:0016787">
    <property type="term" value="F:hydrolase activity"/>
    <property type="evidence" value="ECO:0007669"/>
    <property type="project" value="UniProtKB-KW"/>
</dbReference>
<evidence type="ECO:0000256" key="3">
    <source>
        <dbReference type="ARBA" id="ARBA00004240"/>
    </source>
</evidence>
<keyword evidence="12" id="KW-0399">Innate immunity</keyword>
<dbReference type="GO" id="GO:0005783">
    <property type="term" value="C:endoplasmic reticulum"/>
    <property type="evidence" value="ECO:0007669"/>
    <property type="project" value="UniProtKB-SubCell"/>
</dbReference>
<dbReference type="AlphaFoldDB" id="A0A6G0J5S6"/>
<proteinExistence type="inferred from homology"/>
<dbReference type="GO" id="GO:0005777">
    <property type="term" value="C:peroxisome"/>
    <property type="evidence" value="ECO:0007669"/>
    <property type="project" value="UniProtKB-SubCell"/>
</dbReference>
<evidence type="ECO:0000256" key="19">
    <source>
        <dbReference type="ARBA" id="ARBA00022990"/>
    </source>
</evidence>
<dbReference type="GO" id="GO:0031347">
    <property type="term" value="P:regulation of defense response"/>
    <property type="evidence" value="ECO:0007669"/>
    <property type="project" value="UniProtKB-ARBA"/>
</dbReference>
<dbReference type="EC" id="2.4.2.1" evidence="7"/>
<dbReference type="Proteomes" id="UP000424527">
    <property type="component" value="Unassembled WGS sequence"/>
</dbReference>
<evidence type="ECO:0000256" key="11">
    <source>
        <dbReference type="ARBA" id="ARBA00022553"/>
    </source>
</evidence>
<gene>
    <name evidence="34" type="ORF">D5F01_LYC01446</name>
</gene>
<evidence type="ECO:0000256" key="5">
    <source>
        <dbReference type="ARBA" id="ARBA00004496"/>
    </source>
</evidence>
<dbReference type="InterPro" id="IPR038371">
    <property type="entry name" value="Cu_polyphenol_OxRdtase_sf"/>
</dbReference>
<keyword evidence="14" id="KW-0479">Metal-binding</keyword>
<keyword evidence="20" id="KW-0576">Peroxisome</keyword>